<keyword evidence="1" id="KW-0812">Transmembrane</keyword>
<proteinExistence type="predicted"/>
<evidence type="ECO:0000313" key="2">
    <source>
        <dbReference type="Proteomes" id="UP000515121"/>
    </source>
</evidence>
<dbReference type="KEGG" id="dzi:111305759"/>
<organism evidence="2 3">
    <name type="scientific">Durio zibethinus</name>
    <name type="common">Durian</name>
    <dbReference type="NCBI Taxonomy" id="66656"/>
    <lineage>
        <taxon>Eukaryota</taxon>
        <taxon>Viridiplantae</taxon>
        <taxon>Streptophyta</taxon>
        <taxon>Embryophyta</taxon>
        <taxon>Tracheophyta</taxon>
        <taxon>Spermatophyta</taxon>
        <taxon>Magnoliopsida</taxon>
        <taxon>eudicotyledons</taxon>
        <taxon>Gunneridae</taxon>
        <taxon>Pentapetalae</taxon>
        <taxon>rosids</taxon>
        <taxon>malvids</taxon>
        <taxon>Malvales</taxon>
        <taxon>Malvaceae</taxon>
        <taxon>Helicteroideae</taxon>
        <taxon>Durio</taxon>
    </lineage>
</organism>
<dbReference type="RefSeq" id="XP_022759274.1">
    <property type="nucleotide sequence ID" value="XM_022903539.1"/>
</dbReference>
<dbReference type="Proteomes" id="UP000515121">
    <property type="component" value="Unplaced"/>
</dbReference>
<accession>A0A6P6A2R3</accession>
<evidence type="ECO:0000313" key="3">
    <source>
        <dbReference type="RefSeq" id="XP_022759274.1"/>
    </source>
</evidence>
<name>A0A6P6A2R3_DURZI</name>
<dbReference type="OrthoDB" id="408954at2759"/>
<protein>
    <submittedName>
        <fullName evidence="3">Delta(7)-sterol-C5(6)-desaturase 2</fullName>
    </submittedName>
</protein>
<sequence length="130" mass="15177">MGEEYLQQFLVETTLYNSIVLENLLPTKLWDPLPHFLQSWLRDYIAGTLLYFISSFLCCFYIYYLKRNVYVPNDPIPTNKAMLLQIYVAMKAMPWFGFSPSGWNTAGSTSCYSTLHCSNSFYNSCWTLFP</sequence>
<feature type="transmembrane region" description="Helical" evidence="1">
    <location>
        <begin position="44"/>
        <end position="64"/>
    </location>
</feature>
<keyword evidence="1" id="KW-1133">Transmembrane helix</keyword>
<gene>
    <name evidence="3" type="primary">LOC111305759</name>
</gene>
<keyword evidence="1" id="KW-0472">Membrane</keyword>
<dbReference type="GeneID" id="111305759"/>
<reference evidence="3" key="1">
    <citation type="submission" date="2025-08" db="UniProtKB">
        <authorList>
            <consortium name="RefSeq"/>
        </authorList>
    </citation>
    <scope>IDENTIFICATION</scope>
    <source>
        <tissue evidence="3">Fruit stalk</tissue>
    </source>
</reference>
<keyword evidence="2" id="KW-1185">Reference proteome</keyword>
<dbReference type="AlphaFoldDB" id="A0A6P6A2R3"/>
<evidence type="ECO:0000256" key="1">
    <source>
        <dbReference type="SAM" id="Phobius"/>
    </source>
</evidence>